<dbReference type="GO" id="GO:0008623">
    <property type="term" value="C:CHRAC"/>
    <property type="evidence" value="ECO:0007669"/>
    <property type="project" value="TreeGrafter"/>
</dbReference>
<comment type="subcellular location">
    <subcellularLocation>
        <location evidence="1">Nucleus</location>
    </subcellularLocation>
</comment>
<dbReference type="AlphaFoldDB" id="C5FJW0"/>
<dbReference type="GeneID" id="9229608"/>
<dbReference type="Pfam" id="PF00808">
    <property type="entry name" value="CBFD_NFYB_HMF"/>
    <property type="match status" value="1"/>
</dbReference>
<dbReference type="GO" id="GO:0008622">
    <property type="term" value="C:epsilon DNA polymerase complex"/>
    <property type="evidence" value="ECO:0007669"/>
    <property type="project" value="TreeGrafter"/>
</dbReference>
<feature type="compositionally biased region" description="Acidic residues" evidence="6">
    <location>
        <begin position="205"/>
        <end position="248"/>
    </location>
</feature>
<dbReference type="InterPro" id="IPR051377">
    <property type="entry name" value="DNA_Pol-Epsilon_Subunit"/>
</dbReference>
<dbReference type="VEuPathDB" id="FungiDB:MCYG_03790"/>
<organism evidence="8 9">
    <name type="scientific">Arthroderma otae (strain ATCC MYA-4605 / CBS 113480)</name>
    <name type="common">Microsporum canis</name>
    <dbReference type="NCBI Taxonomy" id="554155"/>
    <lineage>
        <taxon>Eukaryota</taxon>
        <taxon>Fungi</taxon>
        <taxon>Dikarya</taxon>
        <taxon>Ascomycota</taxon>
        <taxon>Pezizomycotina</taxon>
        <taxon>Eurotiomycetes</taxon>
        <taxon>Eurotiomycetidae</taxon>
        <taxon>Onygenales</taxon>
        <taxon>Arthrodermataceae</taxon>
        <taxon>Microsporum</taxon>
    </lineage>
</organism>
<keyword evidence="9" id="KW-1185">Reference proteome</keyword>
<feature type="region of interest" description="Disordered" evidence="6">
    <location>
        <begin position="1"/>
        <end position="40"/>
    </location>
</feature>
<dbReference type="OrthoDB" id="1707486at2759"/>
<dbReference type="GO" id="GO:0046982">
    <property type="term" value="F:protein heterodimerization activity"/>
    <property type="evidence" value="ECO:0007669"/>
    <property type="project" value="InterPro"/>
</dbReference>
<evidence type="ECO:0000256" key="1">
    <source>
        <dbReference type="ARBA" id="ARBA00004123"/>
    </source>
</evidence>
<protein>
    <recommendedName>
        <fullName evidence="4">DNA polymerase epsilon subunit D</fullName>
    </recommendedName>
    <alternativeName>
        <fullName evidence="5">DNA polymerase II subunit D</fullName>
    </alternativeName>
</protein>
<gene>
    <name evidence="8" type="ORF">MCYG_03790</name>
</gene>
<feature type="region of interest" description="Disordered" evidence="6">
    <location>
        <begin position="130"/>
        <end position="269"/>
    </location>
</feature>
<dbReference type="InterPro" id="IPR009072">
    <property type="entry name" value="Histone-fold"/>
</dbReference>
<dbReference type="STRING" id="554155.C5FJW0"/>
<dbReference type="PANTHER" id="PTHR46172:SF1">
    <property type="entry name" value="DNA POLYMERASE EPSILON SUBUNIT 3"/>
    <property type="match status" value="1"/>
</dbReference>
<name>C5FJW0_ARTOC</name>
<evidence type="ECO:0000256" key="4">
    <source>
        <dbReference type="ARBA" id="ARBA00039775"/>
    </source>
</evidence>
<dbReference type="eggNOG" id="KOG0870">
    <property type="taxonomic scope" value="Eukaryota"/>
</dbReference>
<dbReference type="CDD" id="cd22928">
    <property type="entry name" value="HFD_POLE3_DPB4"/>
    <property type="match status" value="1"/>
</dbReference>
<keyword evidence="2" id="KW-0235">DNA replication</keyword>
<dbReference type="InterPro" id="IPR003958">
    <property type="entry name" value="CBFA_NFYB_domain"/>
</dbReference>
<feature type="compositionally biased region" description="Basic and acidic residues" evidence="6">
    <location>
        <begin position="182"/>
        <end position="204"/>
    </location>
</feature>
<evidence type="ECO:0000256" key="3">
    <source>
        <dbReference type="ARBA" id="ARBA00023242"/>
    </source>
</evidence>
<evidence type="ECO:0000313" key="8">
    <source>
        <dbReference type="EMBL" id="EEQ30971.1"/>
    </source>
</evidence>
<feature type="compositionally biased region" description="Polar residues" evidence="6">
    <location>
        <begin position="169"/>
        <end position="181"/>
    </location>
</feature>
<evidence type="ECO:0000313" key="9">
    <source>
        <dbReference type="Proteomes" id="UP000002035"/>
    </source>
</evidence>
<dbReference type="GO" id="GO:0006272">
    <property type="term" value="P:leading strand elongation"/>
    <property type="evidence" value="ECO:0007669"/>
    <property type="project" value="TreeGrafter"/>
</dbReference>
<dbReference type="GO" id="GO:0031507">
    <property type="term" value="P:heterochromatin formation"/>
    <property type="evidence" value="ECO:0007669"/>
    <property type="project" value="TreeGrafter"/>
</dbReference>
<evidence type="ECO:0000256" key="2">
    <source>
        <dbReference type="ARBA" id="ARBA00022705"/>
    </source>
</evidence>
<evidence type="ECO:0000256" key="6">
    <source>
        <dbReference type="SAM" id="MobiDB-lite"/>
    </source>
</evidence>
<dbReference type="SUPFAM" id="SSF47113">
    <property type="entry name" value="Histone-fold"/>
    <property type="match status" value="1"/>
</dbReference>
<dbReference type="GO" id="GO:0006974">
    <property type="term" value="P:DNA damage response"/>
    <property type="evidence" value="ECO:0007669"/>
    <property type="project" value="TreeGrafter"/>
</dbReference>
<reference evidence="9" key="1">
    <citation type="journal article" date="2012" name="MBio">
        <title>Comparative genome analysis of Trichophyton rubrum and related dermatophytes reveals candidate genes involved in infection.</title>
        <authorList>
            <person name="Martinez D.A."/>
            <person name="Oliver B.G."/>
            <person name="Graeser Y."/>
            <person name="Goldberg J.M."/>
            <person name="Li W."/>
            <person name="Martinez-Rossi N.M."/>
            <person name="Monod M."/>
            <person name="Shelest E."/>
            <person name="Barton R.C."/>
            <person name="Birch E."/>
            <person name="Brakhage A.A."/>
            <person name="Chen Z."/>
            <person name="Gurr S.J."/>
            <person name="Heiman D."/>
            <person name="Heitman J."/>
            <person name="Kosti I."/>
            <person name="Rossi A."/>
            <person name="Saif S."/>
            <person name="Samalova M."/>
            <person name="Saunders C.W."/>
            <person name="Shea T."/>
            <person name="Summerbell R.C."/>
            <person name="Xu J."/>
            <person name="Young S."/>
            <person name="Zeng Q."/>
            <person name="Birren B.W."/>
            <person name="Cuomo C.A."/>
            <person name="White T.C."/>
        </authorList>
    </citation>
    <scope>NUCLEOTIDE SEQUENCE [LARGE SCALE GENOMIC DNA]</scope>
    <source>
        <strain evidence="9">ATCC MYA-4605 / CBS 113480</strain>
    </source>
</reference>
<dbReference type="PANTHER" id="PTHR46172">
    <property type="entry name" value="DNA POLYMERASE EPSILON SUBUNIT 3"/>
    <property type="match status" value="1"/>
</dbReference>
<dbReference type="EMBL" id="DS995703">
    <property type="protein sequence ID" value="EEQ30971.1"/>
    <property type="molecule type" value="Genomic_DNA"/>
</dbReference>
<evidence type="ECO:0000256" key="5">
    <source>
        <dbReference type="ARBA" id="ARBA00042096"/>
    </source>
</evidence>
<feature type="domain" description="Transcription factor CBF/NF-Y/archaeal histone" evidence="7">
    <location>
        <begin position="46"/>
        <end position="107"/>
    </location>
</feature>
<accession>C5FJW0</accession>
<proteinExistence type="predicted"/>
<keyword evidence="3" id="KW-0539">Nucleus</keyword>
<dbReference type="HOGENOM" id="CLU_043417_2_0_1"/>
<dbReference type="GO" id="GO:0031490">
    <property type="term" value="F:chromatin DNA binding"/>
    <property type="evidence" value="ECO:0007669"/>
    <property type="project" value="TreeGrafter"/>
</dbReference>
<dbReference type="Gene3D" id="1.10.20.10">
    <property type="entry name" value="Histone, subunit A"/>
    <property type="match status" value="1"/>
</dbReference>
<dbReference type="Proteomes" id="UP000002035">
    <property type="component" value="Unassembled WGS sequence"/>
</dbReference>
<sequence>MSTNEAGGAEPNGKEFINTQAGETDGGDNAQGSEGAETGLSVDDILLPRSVIMRLAKDMLPPGTGVQRDAVTAILKAATVFVSYISSHANDMTDKKTLTPQDVLAALTEVELGDFRPHLEKQLKAYTAIMDSKRESKKKGKSGKDGSGGQDDPPGSKRLKRDNKEQETAAGSGNGTSSTRGATRDTGSRKNQRETLHGADGGRPDDEDDDDTEAMEDTNLSNEEEDEEEEPGEEETESHGEQEDDMDRIEDSDTQRRAAAADSGDSDSD</sequence>
<dbReference type="RefSeq" id="XP_002848284.1">
    <property type="nucleotide sequence ID" value="XM_002848238.1"/>
</dbReference>
<evidence type="ECO:0000259" key="7">
    <source>
        <dbReference type="Pfam" id="PF00808"/>
    </source>
</evidence>
<dbReference type="OMA" id="NTYRRKV"/>